<feature type="region of interest" description="Disordered" evidence="1">
    <location>
        <begin position="108"/>
        <end position="129"/>
    </location>
</feature>
<proteinExistence type="predicted"/>
<protein>
    <submittedName>
        <fullName evidence="2">Uncharacterized protein</fullName>
    </submittedName>
</protein>
<accession>A0A075FGQ7</accession>
<feature type="compositionally biased region" description="Basic and acidic residues" evidence="1">
    <location>
        <begin position="118"/>
        <end position="129"/>
    </location>
</feature>
<name>A0A075FGQ7_9ARCH</name>
<reference evidence="2" key="1">
    <citation type="journal article" date="2014" name="Genome Biol. Evol.">
        <title>Pangenome evidence for extensive interdomain horizontal transfer affecting lineage core and shell genes in uncultured planktonic thaumarchaeota and euryarchaeota.</title>
        <authorList>
            <person name="Deschamps P."/>
            <person name="Zivanovic Y."/>
            <person name="Moreira D."/>
            <person name="Rodriguez-Valera F."/>
            <person name="Lopez-Garcia P."/>
        </authorList>
    </citation>
    <scope>NUCLEOTIDE SEQUENCE</scope>
</reference>
<dbReference type="AlphaFoldDB" id="A0A075FGQ7"/>
<sequence>MIEYERLRRALVRRGRRWSEYFWKRPQSLHAYLDWVLHWRAQANPPKLTETSSILPGDYDESKDIQRNQILGCYYEVTGDGNSAVICPKGNCEAWLLEVRSQAIKIKRPQPITGQRPPVEHQDKLGRVG</sequence>
<dbReference type="EMBL" id="KF900302">
    <property type="protein sequence ID" value="AIE90228.1"/>
    <property type="molecule type" value="Genomic_DNA"/>
</dbReference>
<evidence type="ECO:0000313" key="2">
    <source>
        <dbReference type="EMBL" id="AIE90228.1"/>
    </source>
</evidence>
<organism evidence="2">
    <name type="scientific">uncultured marine thaumarchaeote AD1000_01_F04</name>
    <dbReference type="NCBI Taxonomy" id="1455879"/>
    <lineage>
        <taxon>Archaea</taxon>
        <taxon>Nitrososphaerota</taxon>
        <taxon>environmental samples</taxon>
    </lineage>
</organism>
<evidence type="ECO:0000256" key="1">
    <source>
        <dbReference type="SAM" id="MobiDB-lite"/>
    </source>
</evidence>